<dbReference type="InterPro" id="IPR051011">
    <property type="entry name" value="Metal_resp_trans_reg"/>
</dbReference>
<sequence>MENFQRFEAKAKLLKALSHPVRLCIARGLLENGACNVTKIHCGLNMPQSTISQHLLKLKEAGIIHGERKGVEIFYSISSDAMRELIRALKLE</sequence>
<evidence type="ECO:0000256" key="1">
    <source>
        <dbReference type="ARBA" id="ARBA00023015"/>
    </source>
</evidence>
<dbReference type="InterPro" id="IPR001845">
    <property type="entry name" value="HTH_ArsR_DNA-bd_dom"/>
</dbReference>
<evidence type="ECO:0000256" key="3">
    <source>
        <dbReference type="ARBA" id="ARBA00023163"/>
    </source>
</evidence>
<organism evidence="4 5">
    <name type="scientific">Aneurinibacillus soli</name>
    <dbReference type="NCBI Taxonomy" id="1500254"/>
    <lineage>
        <taxon>Bacteria</taxon>
        <taxon>Bacillati</taxon>
        <taxon>Bacillota</taxon>
        <taxon>Bacilli</taxon>
        <taxon>Bacillales</taxon>
        <taxon>Paenibacillaceae</taxon>
        <taxon>Aneurinibacillus group</taxon>
        <taxon>Aneurinibacillus</taxon>
    </lineage>
</organism>
<dbReference type="PRINTS" id="PR00778">
    <property type="entry name" value="HTHARSR"/>
</dbReference>
<keyword evidence="5" id="KW-1185">Reference proteome</keyword>
<dbReference type="AlphaFoldDB" id="A0A0U5B2D2"/>
<dbReference type="NCBIfam" id="NF033788">
    <property type="entry name" value="HTH_metalloreg"/>
    <property type="match status" value="1"/>
</dbReference>
<gene>
    <name evidence="4" type="primary">pagR</name>
    <name evidence="4" type="ORF">CB4_02638</name>
</gene>
<dbReference type="CDD" id="cd00090">
    <property type="entry name" value="HTH_ARSR"/>
    <property type="match status" value="1"/>
</dbReference>
<proteinExistence type="predicted"/>
<dbReference type="Pfam" id="PF01022">
    <property type="entry name" value="HTH_5"/>
    <property type="match status" value="1"/>
</dbReference>
<keyword evidence="1" id="KW-0805">Transcription regulation</keyword>
<protein>
    <submittedName>
        <fullName evidence="4">Transcriptional repressor PagR</fullName>
    </submittedName>
</protein>
<dbReference type="Proteomes" id="UP000217696">
    <property type="component" value="Chromosome"/>
</dbReference>
<dbReference type="PROSITE" id="PS50987">
    <property type="entry name" value="HTH_ARSR_2"/>
    <property type="match status" value="1"/>
</dbReference>
<evidence type="ECO:0000256" key="2">
    <source>
        <dbReference type="ARBA" id="ARBA00023125"/>
    </source>
</evidence>
<dbReference type="GO" id="GO:0003700">
    <property type="term" value="F:DNA-binding transcription factor activity"/>
    <property type="evidence" value="ECO:0007669"/>
    <property type="project" value="InterPro"/>
</dbReference>
<dbReference type="InterPro" id="IPR036388">
    <property type="entry name" value="WH-like_DNA-bd_sf"/>
</dbReference>
<dbReference type="KEGG" id="asoc:CB4_02638"/>
<dbReference type="GO" id="GO:0003677">
    <property type="term" value="F:DNA binding"/>
    <property type="evidence" value="ECO:0007669"/>
    <property type="project" value="UniProtKB-KW"/>
</dbReference>
<dbReference type="InterPro" id="IPR011991">
    <property type="entry name" value="ArsR-like_HTH"/>
</dbReference>
<dbReference type="EMBL" id="AP017312">
    <property type="protein sequence ID" value="BAU28464.1"/>
    <property type="molecule type" value="Genomic_DNA"/>
</dbReference>
<evidence type="ECO:0000313" key="5">
    <source>
        <dbReference type="Proteomes" id="UP000217696"/>
    </source>
</evidence>
<keyword evidence="2" id="KW-0238">DNA-binding</keyword>
<name>A0A0U5B2D2_9BACL</name>
<dbReference type="Gene3D" id="1.10.10.10">
    <property type="entry name" value="Winged helix-like DNA-binding domain superfamily/Winged helix DNA-binding domain"/>
    <property type="match status" value="1"/>
</dbReference>
<reference evidence="4 5" key="1">
    <citation type="submission" date="2015-12" db="EMBL/GenBank/DDBJ databases">
        <title>Genome sequence of Aneurinibacillus soli.</title>
        <authorList>
            <person name="Lee J.S."/>
            <person name="Lee K.C."/>
            <person name="Kim K.K."/>
            <person name="Lee B.W."/>
        </authorList>
    </citation>
    <scope>NUCLEOTIDE SEQUENCE [LARGE SCALE GENOMIC DNA]</scope>
    <source>
        <strain evidence="4 5">CB4</strain>
    </source>
</reference>
<dbReference type="InterPro" id="IPR036390">
    <property type="entry name" value="WH_DNA-bd_sf"/>
</dbReference>
<keyword evidence="3" id="KW-0804">Transcription</keyword>
<dbReference type="SMART" id="SM00418">
    <property type="entry name" value="HTH_ARSR"/>
    <property type="match status" value="1"/>
</dbReference>
<evidence type="ECO:0000313" key="4">
    <source>
        <dbReference type="EMBL" id="BAU28464.1"/>
    </source>
</evidence>
<dbReference type="SUPFAM" id="SSF46785">
    <property type="entry name" value="Winged helix' DNA-binding domain"/>
    <property type="match status" value="1"/>
</dbReference>
<dbReference type="PANTHER" id="PTHR43132">
    <property type="entry name" value="ARSENICAL RESISTANCE OPERON REPRESSOR ARSR-RELATED"/>
    <property type="match status" value="1"/>
</dbReference>
<dbReference type="PANTHER" id="PTHR43132:SF2">
    <property type="entry name" value="ARSENICAL RESISTANCE OPERON REPRESSOR ARSR-RELATED"/>
    <property type="match status" value="1"/>
</dbReference>
<accession>A0A0U5B2D2</accession>